<feature type="non-terminal residue" evidence="1">
    <location>
        <position position="159"/>
    </location>
</feature>
<protein>
    <submittedName>
        <fullName evidence="1 2">Uncharacterized protein</fullName>
    </submittedName>
</protein>
<dbReference type="Proteomes" id="UP000005240">
    <property type="component" value="Unassembled WGS sequence"/>
</dbReference>
<dbReference type="STRING" id="630390.A0A180FWA3"/>
<evidence type="ECO:0000313" key="3">
    <source>
        <dbReference type="Proteomes" id="UP000005240"/>
    </source>
</evidence>
<dbReference type="AlphaFoldDB" id="A0A180FWA3"/>
<name>A0A180FWA3_PUCT1</name>
<sequence>YSPYEIVFGQRAVLPLDLEIESYLGVDWDKVTSTTDLLVARSRQLERSEETRGIAYRKMMESRADLVRYWEEKHSGRLREPFKPGDQVLAYNRSLETQWGQLFAHRWNGPYRVVKQVEGGSYVLAELDGTELKRRFAADQVKRFFSRGDILDQKEVPPP</sequence>
<keyword evidence="3" id="KW-1185">Reference proteome</keyword>
<dbReference type="EnsemblFungi" id="PTTG_31070-t43_1">
    <property type="protein sequence ID" value="PTTG_31070-t43_1-p1"/>
    <property type="gene ID" value="PTTG_31070"/>
</dbReference>
<organism evidence="1">
    <name type="scientific">Puccinia triticina (isolate 1-1 / race 1 (BBBD))</name>
    <name type="common">Brown leaf rust fungus</name>
    <dbReference type="NCBI Taxonomy" id="630390"/>
    <lineage>
        <taxon>Eukaryota</taxon>
        <taxon>Fungi</taxon>
        <taxon>Dikarya</taxon>
        <taxon>Basidiomycota</taxon>
        <taxon>Pucciniomycotina</taxon>
        <taxon>Pucciniomycetes</taxon>
        <taxon>Pucciniales</taxon>
        <taxon>Pucciniaceae</taxon>
        <taxon>Puccinia</taxon>
    </lineage>
</organism>
<proteinExistence type="predicted"/>
<dbReference type="VEuPathDB" id="FungiDB:PTTG_31070"/>
<reference evidence="1" key="2">
    <citation type="submission" date="2016-05" db="EMBL/GenBank/DDBJ databases">
        <title>Comparative analysis highlights variable genome content of wheat rusts and divergence of the mating loci.</title>
        <authorList>
            <person name="Cuomo C.A."/>
            <person name="Bakkeren G."/>
            <person name="Szabo L."/>
            <person name="Khalil H."/>
            <person name="Joly D."/>
            <person name="Goldberg J."/>
            <person name="Young S."/>
            <person name="Zeng Q."/>
            <person name="Fellers J."/>
        </authorList>
    </citation>
    <scope>NUCLEOTIDE SEQUENCE [LARGE SCALE GENOMIC DNA]</scope>
    <source>
        <strain evidence="1">1-1 BBBD Race 1</strain>
    </source>
</reference>
<reference evidence="1" key="1">
    <citation type="submission" date="2009-11" db="EMBL/GenBank/DDBJ databases">
        <authorList>
            <consortium name="The Broad Institute Genome Sequencing Platform"/>
            <person name="Ward D."/>
            <person name="Feldgarden M."/>
            <person name="Earl A."/>
            <person name="Young S.K."/>
            <person name="Zeng Q."/>
            <person name="Koehrsen M."/>
            <person name="Alvarado L."/>
            <person name="Berlin A."/>
            <person name="Bochicchio J."/>
            <person name="Borenstein D."/>
            <person name="Chapman S.B."/>
            <person name="Chen Z."/>
            <person name="Engels R."/>
            <person name="Freedman E."/>
            <person name="Gellesch M."/>
            <person name="Goldberg J."/>
            <person name="Griggs A."/>
            <person name="Gujja S."/>
            <person name="Heilman E."/>
            <person name="Heiman D."/>
            <person name="Hepburn T."/>
            <person name="Howarth C."/>
            <person name="Jen D."/>
            <person name="Larson L."/>
            <person name="Lewis B."/>
            <person name="Mehta T."/>
            <person name="Park D."/>
            <person name="Pearson M."/>
            <person name="Roberts A."/>
            <person name="Saif S."/>
            <person name="Shea T."/>
            <person name="Shenoy N."/>
            <person name="Sisk P."/>
            <person name="Stolte C."/>
            <person name="Sykes S."/>
            <person name="Thomson T."/>
            <person name="Walk T."/>
            <person name="White J."/>
            <person name="Yandava C."/>
            <person name="Izard J."/>
            <person name="Baranova O.V."/>
            <person name="Blanton J.M."/>
            <person name="Tanner A.C."/>
            <person name="Dewhirst F.E."/>
            <person name="Haas B."/>
            <person name="Nusbaum C."/>
            <person name="Birren B."/>
        </authorList>
    </citation>
    <scope>NUCLEOTIDE SEQUENCE [LARGE SCALE GENOMIC DNA]</scope>
    <source>
        <strain evidence="1">1-1 BBBD Race 1</strain>
    </source>
</reference>
<reference evidence="2 3" key="3">
    <citation type="journal article" date="2017" name="G3 (Bethesda)">
        <title>Comparative analysis highlights variable genome content of wheat rusts and divergence of the mating loci.</title>
        <authorList>
            <person name="Cuomo C.A."/>
            <person name="Bakkeren G."/>
            <person name="Khalil H.B."/>
            <person name="Panwar V."/>
            <person name="Joly D."/>
            <person name="Linning R."/>
            <person name="Sakthikumar S."/>
            <person name="Song X."/>
            <person name="Adiconis X."/>
            <person name="Fan L."/>
            <person name="Goldberg J.M."/>
            <person name="Levin J.Z."/>
            <person name="Young S."/>
            <person name="Zeng Q."/>
            <person name="Anikster Y."/>
            <person name="Bruce M."/>
            <person name="Wang M."/>
            <person name="Yin C."/>
            <person name="McCallum B."/>
            <person name="Szabo L.J."/>
            <person name="Hulbert S."/>
            <person name="Chen X."/>
            <person name="Fellers J.P."/>
        </authorList>
    </citation>
    <scope>NUCLEOTIDE SEQUENCE</scope>
    <source>
        <strain evidence="2">isolate 1-1 / race 1 (BBBD)</strain>
        <strain evidence="3">Isolate 1-1 / race 1 (BBBD)</strain>
    </source>
</reference>
<evidence type="ECO:0000313" key="1">
    <source>
        <dbReference type="EMBL" id="OAV84777.1"/>
    </source>
</evidence>
<feature type="non-terminal residue" evidence="1">
    <location>
        <position position="1"/>
    </location>
</feature>
<dbReference type="EMBL" id="ADAS02012247">
    <property type="protein sequence ID" value="OAV84777.1"/>
    <property type="molecule type" value="Genomic_DNA"/>
</dbReference>
<evidence type="ECO:0000313" key="2">
    <source>
        <dbReference type="EnsemblFungi" id="PTTG_31070-t43_1-p1"/>
    </source>
</evidence>
<gene>
    <name evidence="1" type="ORF">PTTG_31070</name>
</gene>
<dbReference type="OrthoDB" id="2505904at2759"/>
<reference evidence="2" key="4">
    <citation type="submission" date="2025-05" db="UniProtKB">
        <authorList>
            <consortium name="EnsemblFungi"/>
        </authorList>
    </citation>
    <scope>IDENTIFICATION</scope>
    <source>
        <strain evidence="2">isolate 1-1 / race 1 (BBBD)</strain>
    </source>
</reference>
<accession>A0A180FWA3</accession>